<evidence type="ECO:0000256" key="5">
    <source>
        <dbReference type="ARBA" id="ARBA00023163"/>
    </source>
</evidence>
<evidence type="ECO:0000259" key="10">
    <source>
        <dbReference type="Pfam" id="PF05645"/>
    </source>
</evidence>
<evidence type="ECO:0000313" key="14">
    <source>
        <dbReference type="Proteomes" id="UP001283341"/>
    </source>
</evidence>
<gene>
    <name evidence="13" type="ORF">B0H66DRAFT_593447</name>
</gene>
<dbReference type="PANTHER" id="PTHR12949:SF0">
    <property type="entry name" value="DNA-DIRECTED RNA POLYMERASE III SUBUNIT RPC3"/>
    <property type="match status" value="1"/>
</dbReference>
<accession>A0AAE0M0W1</accession>
<feature type="region of interest" description="Disordered" evidence="9">
    <location>
        <begin position="380"/>
        <end position="442"/>
    </location>
</feature>
<reference evidence="13" key="1">
    <citation type="journal article" date="2023" name="Mol. Phylogenet. Evol.">
        <title>Genome-scale phylogeny and comparative genomics of the fungal order Sordariales.</title>
        <authorList>
            <person name="Hensen N."/>
            <person name="Bonometti L."/>
            <person name="Westerberg I."/>
            <person name="Brannstrom I.O."/>
            <person name="Guillou S."/>
            <person name="Cros-Aarteil S."/>
            <person name="Calhoun S."/>
            <person name="Haridas S."/>
            <person name="Kuo A."/>
            <person name="Mondo S."/>
            <person name="Pangilinan J."/>
            <person name="Riley R."/>
            <person name="LaButti K."/>
            <person name="Andreopoulos B."/>
            <person name="Lipzen A."/>
            <person name="Chen C."/>
            <person name="Yan M."/>
            <person name="Daum C."/>
            <person name="Ng V."/>
            <person name="Clum A."/>
            <person name="Steindorff A."/>
            <person name="Ohm R.A."/>
            <person name="Martin F."/>
            <person name="Silar P."/>
            <person name="Natvig D.O."/>
            <person name="Lalanne C."/>
            <person name="Gautier V."/>
            <person name="Ament-Velasquez S.L."/>
            <person name="Kruys A."/>
            <person name="Hutchinson M.I."/>
            <person name="Powell A.J."/>
            <person name="Barry K."/>
            <person name="Miller A.N."/>
            <person name="Grigoriev I.V."/>
            <person name="Debuchy R."/>
            <person name="Gladieux P."/>
            <person name="Hiltunen Thoren M."/>
            <person name="Johannesson H."/>
        </authorList>
    </citation>
    <scope>NUCLEOTIDE SEQUENCE</scope>
    <source>
        <strain evidence="13">CBS 118394</strain>
    </source>
</reference>
<dbReference type="InterPro" id="IPR055207">
    <property type="entry name" value="POLR3C_WHD"/>
</dbReference>
<dbReference type="AlphaFoldDB" id="A0AAE0M0W1"/>
<organism evidence="13 14">
    <name type="scientific">Apodospora peruviana</name>
    <dbReference type="NCBI Taxonomy" id="516989"/>
    <lineage>
        <taxon>Eukaryota</taxon>
        <taxon>Fungi</taxon>
        <taxon>Dikarya</taxon>
        <taxon>Ascomycota</taxon>
        <taxon>Pezizomycotina</taxon>
        <taxon>Sordariomycetes</taxon>
        <taxon>Sordariomycetidae</taxon>
        <taxon>Sordariales</taxon>
        <taxon>Lasiosphaeriaceae</taxon>
        <taxon>Apodospora</taxon>
    </lineage>
</organism>
<dbReference type="Pfam" id="PF05645">
    <property type="entry name" value="RNA_pol_Rpc82"/>
    <property type="match status" value="1"/>
</dbReference>
<comment type="subunit">
    <text evidence="3 8">Component of the RNA polymerase III (Pol III) complex consisting of 17 subunits.</text>
</comment>
<evidence type="ECO:0000256" key="7">
    <source>
        <dbReference type="ARBA" id="ARBA00025127"/>
    </source>
</evidence>
<comment type="function">
    <text evidence="7 8">DNA-dependent RNA polymerase catalyzes the transcription of DNA into RNA using the four ribonucleoside triphosphates as substrates. Specific core component of RNA polymerase III which synthesizes small RNAs, such as 5S rRNA and tRNAs.</text>
</comment>
<feature type="domain" description="DNA-directed RNA polymerase III subunit RPC3 winged-helix" evidence="12">
    <location>
        <begin position="493"/>
        <end position="569"/>
    </location>
</feature>
<dbReference type="InterPro" id="IPR039748">
    <property type="entry name" value="RPC3"/>
</dbReference>
<dbReference type="GO" id="GO:0005666">
    <property type="term" value="C:RNA polymerase III complex"/>
    <property type="evidence" value="ECO:0007669"/>
    <property type="project" value="UniProtKB-UniRule"/>
</dbReference>
<evidence type="ECO:0000259" key="12">
    <source>
        <dbReference type="Pfam" id="PF22536"/>
    </source>
</evidence>
<keyword evidence="5 8" id="KW-0804">Transcription</keyword>
<dbReference type="InterPro" id="IPR013197">
    <property type="entry name" value="RNA_pol_III_RPC82-rel_HTH"/>
</dbReference>
<dbReference type="PANTHER" id="PTHR12949">
    <property type="entry name" value="RNA POLYMERASE III DNA DIRECTED -RELATED"/>
    <property type="match status" value="1"/>
</dbReference>
<dbReference type="EMBL" id="JAUEDM010000006">
    <property type="protein sequence ID" value="KAK3314778.1"/>
    <property type="molecule type" value="Genomic_DNA"/>
</dbReference>
<evidence type="ECO:0000259" key="11">
    <source>
        <dbReference type="Pfam" id="PF08221"/>
    </source>
</evidence>
<feature type="domain" description="RNA polymerase III subunit RPC82-related helix-turn-helix" evidence="11">
    <location>
        <begin position="9"/>
        <end position="68"/>
    </location>
</feature>
<evidence type="ECO:0000256" key="4">
    <source>
        <dbReference type="ARBA" id="ARBA00022478"/>
    </source>
</evidence>
<evidence type="ECO:0000256" key="9">
    <source>
        <dbReference type="SAM" id="MobiDB-lite"/>
    </source>
</evidence>
<dbReference type="GO" id="GO:0003697">
    <property type="term" value="F:single-stranded DNA binding"/>
    <property type="evidence" value="ECO:0007669"/>
    <property type="project" value="UniProtKB-UniRule"/>
</dbReference>
<dbReference type="GO" id="GO:0006351">
    <property type="term" value="P:DNA-templated transcription"/>
    <property type="evidence" value="ECO:0007669"/>
    <property type="project" value="InterPro"/>
</dbReference>
<dbReference type="InterPro" id="IPR036388">
    <property type="entry name" value="WH-like_DNA-bd_sf"/>
</dbReference>
<dbReference type="Pfam" id="PF08221">
    <property type="entry name" value="HTH_9"/>
    <property type="match status" value="1"/>
</dbReference>
<evidence type="ECO:0000313" key="13">
    <source>
        <dbReference type="EMBL" id="KAK3314778.1"/>
    </source>
</evidence>
<dbReference type="Gene3D" id="1.10.10.10">
    <property type="entry name" value="Winged helix-like DNA-binding domain superfamily/Winged helix DNA-binding domain"/>
    <property type="match status" value="3"/>
</dbReference>
<protein>
    <recommendedName>
        <fullName evidence="8">DNA-directed RNA polymerase III subunit RPC3</fullName>
        <shortName evidence="8">RNA polymerase III subunit C3</shortName>
    </recommendedName>
</protein>
<sequence length="655" mass="73993">MLVTKNVAELCSLLIDELYGELPSRIFSILLTRGRSSIPQLVQYTDMSLCELRHGLAVLLQQNLLFYQVDSNSEKAMYEANTDHAYNLLRIGKILEMVDSSFGAPAKDVMQSLLLLGQTRISDLVAAYQEKIDQAHQKLVKEEADPFLETNGVNGDSHAPKRLDLVIKTTAQLNSVICRLVEAELIDVVHAKTFLTPDDIYRDVEKEVLDTHFPGGPKGGKAKIELEEKIAEGLRKVRGESKSLKRKLEQNGTAAKRRKLFSGGGLSNGVHDVELDPALDPKQVIRINYEKCLVDLRNRRLVQCVTDTIGDTTAYVYGVLLKLLTKQLPRCRSDPMMDITEDDKDDCGKGFVTTDEILDSLKTSVDLSVGLGKAAKDKFSSRAAEKVSGHPPKKKIILEAEIDGDASADEEEEDEGSESDESDSDSDHKPANGTKVKFAGVATKENRLDRPGQLRQHLLLLAESNQHFVRHCGYNDWTVDFVPLMDVLREAELDSVIERKSGRQGLRLVRILRAKGKLDEKTLPNLALMKKNEIQQKMLEMQTAGFIQVQEVPRDNKADVKKSFFLWFVDLEKSINTLLDTSYKAMLRCVQVLEVIRQKEKDVLLLTKRSDVRGRERDVMRKEYYDRYARFQANEKKLFAQVMRIDDLVALLRDF</sequence>
<comment type="subcellular location">
    <subcellularLocation>
        <location evidence="1 8">Nucleus</location>
    </subcellularLocation>
</comment>
<name>A0AAE0M0W1_9PEZI</name>
<comment type="similarity">
    <text evidence="2 8">Belongs to the RNA polymerase beta chain family.</text>
</comment>
<proteinExistence type="inferred from homology"/>
<evidence type="ECO:0000256" key="1">
    <source>
        <dbReference type="ARBA" id="ARBA00004123"/>
    </source>
</evidence>
<evidence type="ECO:0000256" key="8">
    <source>
        <dbReference type="RuleBase" id="RU367076"/>
    </source>
</evidence>
<dbReference type="Pfam" id="PF22536">
    <property type="entry name" value="WHD_POLR3C"/>
    <property type="match status" value="1"/>
</dbReference>
<feature type="domain" description="RNA polymerase III Rpc82 C -terminal" evidence="10">
    <location>
        <begin position="176"/>
        <end position="488"/>
    </location>
</feature>
<dbReference type="InterPro" id="IPR008806">
    <property type="entry name" value="RNA_pol_III_Rpc82_C"/>
</dbReference>
<dbReference type="Proteomes" id="UP001283341">
    <property type="component" value="Unassembled WGS sequence"/>
</dbReference>
<comment type="caution">
    <text evidence="13">The sequence shown here is derived from an EMBL/GenBank/DDBJ whole genome shotgun (WGS) entry which is preliminary data.</text>
</comment>
<keyword evidence="4 8" id="KW-0240">DNA-directed RNA polymerase</keyword>
<keyword evidence="14" id="KW-1185">Reference proteome</keyword>
<keyword evidence="6 8" id="KW-0539">Nucleus</keyword>
<evidence type="ECO:0000256" key="2">
    <source>
        <dbReference type="ARBA" id="ARBA00006835"/>
    </source>
</evidence>
<reference evidence="13" key="2">
    <citation type="submission" date="2023-06" db="EMBL/GenBank/DDBJ databases">
        <authorList>
            <consortium name="Lawrence Berkeley National Laboratory"/>
            <person name="Haridas S."/>
            <person name="Hensen N."/>
            <person name="Bonometti L."/>
            <person name="Westerberg I."/>
            <person name="Brannstrom I.O."/>
            <person name="Guillou S."/>
            <person name="Cros-Aarteil S."/>
            <person name="Calhoun S."/>
            <person name="Kuo A."/>
            <person name="Mondo S."/>
            <person name="Pangilinan J."/>
            <person name="Riley R."/>
            <person name="Labutti K."/>
            <person name="Andreopoulos B."/>
            <person name="Lipzen A."/>
            <person name="Chen C."/>
            <person name="Yanf M."/>
            <person name="Daum C."/>
            <person name="Ng V."/>
            <person name="Clum A."/>
            <person name="Steindorff A."/>
            <person name="Ohm R."/>
            <person name="Martin F."/>
            <person name="Silar P."/>
            <person name="Natvig D."/>
            <person name="Lalanne C."/>
            <person name="Gautier V."/>
            <person name="Ament-Velasquez S.L."/>
            <person name="Kruys A."/>
            <person name="Hutchinson M.I."/>
            <person name="Powell A.J."/>
            <person name="Barry K."/>
            <person name="Miller A.N."/>
            <person name="Grigoriev I.V."/>
            <person name="Debuchy R."/>
            <person name="Gladieux P."/>
            <person name="Thoren M.H."/>
            <person name="Johannesson H."/>
        </authorList>
    </citation>
    <scope>NUCLEOTIDE SEQUENCE</scope>
    <source>
        <strain evidence="13">CBS 118394</strain>
    </source>
</reference>
<evidence type="ECO:0000256" key="3">
    <source>
        <dbReference type="ARBA" id="ARBA00011206"/>
    </source>
</evidence>
<feature type="compositionally biased region" description="Acidic residues" evidence="9">
    <location>
        <begin position="400"/>
        <end position="424"/>
    </location>
</feature>
<evidence type="ECO:0000256" key="6">
    <source>
        <dbReference type="ARBA" id="ARBA00023242"/>
    </source>
</evidence>